<sequence>MEGCRQGCGRRPVSDERPLSTVLAPWRDDRRGRSRPRHTSRVGDVRRDTGPSPVRRPPAEHGSSDDERDLPVATWYANLTLIDGTGAAPKDGVSVRIDDDGTIGAIEHGAVEAADGVDVVDCAGTFLTPGLIDAHSHLGLASEIDASMRLDVSVAETARDIFVACSDALDAGFTTIRDVGGLEGAVPDLISRGRLRGPRVLTSGPVQCQTGGHGQMGPLWEPSDLFDSHEILGLRTTAMLGDGPDAIRRNVRETFRRGADLIKMCVTGGVITVGTDPRDTQLTIPEIRAAVEEAEARHTYVTVHAHNNAGVRAAVEAGVKCVEHGSEIDAEVADLMAANDVALVPTLAPREILRERMRRIKENAGHGSDAYLAQFALAESLVAGMQEVIPIARKAGVLIGLGADITGPRQKERAMELVLRAAVEDPMAALVSATRDNARICRLDDRIGTVEVGKIADLCLWSRSPVEDVNVFTDTEQLALVLQGGMPVAGTRVEQAGVIGRVQPA</sequence>
<dbReference type="InterPro" id="IPR011059">
    <property type="entry name" value="Metal-dep_hydrolase_composite"/>
</dbReference>
<evidence type="ECO:0000259" key="2">
    <source>
        <dbReference type="Pfam" id="PF01979"/>
    </source>
</evidence>
<name>A0A967AYN4_9MICO</name>
<dbReference type="AlphaFoldDB" id="A0A967AYN4"/>
<proteinExistence type="predicted"/>
<evidence type="ECO:0000256" key="1">
    <source>
        <dbReference type="SAM" id="MobiDB-lite"/>
    </source>
</evidence>
<dbReference type="InterPro" id="IPR057744">
    <property type="entry name" value="OTAase-like"/>
</dbReference>
<gene>
    <name evidence="3" type="ORF">G9U51_03495</name>
</gene>
<dbReference type="InterPro" id="IPR032466">
    <property type="entry name" value="Metal_Hydrolase"/>
</dbReference>
<organism evidence="3 4">
    <name type="scientific">Metallococcus carri</name>
    <dbReference type="NCBI Taxonomy" id="1656884"/>
    <lineage>
        <taxon>Bacteria</taxon>
        <taxon>Bacillati</taxon>
        <taxon>Actinomycetota</taxon>
        <taxon>Actinomycetes</taxon>
        <taxon>Micrococcales</taxon>
        <taxon>Dermacoccaceae</taxon>
        <taxon>Metallococcus</taxon>
    </lineage>
</organism>
<dbReference type="GO" id="GO:0016810">
    <property type="term" value="F:hydrolase activity, acting on carbon-nitrogen (but not peptide) bonds"/>
    <property type="evidence" value="ECO:0007669"/>
    <property type="project" value="InterPro"/>
</dbReference>
<dbReference type="CDD" id="cd01299">
    <property type="entry name" value="Met_dep_hydrolase_A"/>
    <property type="match status" value="1"/>
</dbReference>
<reference evidence="3" key="1">
    <citation type="submission" date="2020-03" db="EMBL/GenBank/DDBJ databases">
        <title>Draft sequencing of Calidifontibacter sp. DB0510.</title>
        <authorList>
            <person name="Kim D.-U."/>
        </authorList>
    </citation>
    <scope>NUCLEOTIDE SEQUENCE</scope>
    <source>
        <strain evidence="3">DB0510</strain>
    </source>
</reference>
<feature type="domain" description="Amidohydrolase-related" evidence="2">
    <location>
        <begin position="126"/>
        <end position="481"/>
    </location>
</feature>
<dbReference type="Pfam" id="PF01979">
    <property type="entry name" value="Amidohydro_1"/>
    <property type="match status" value="1"/>
</dbReference>
<feature type="region of interest" description="Disordered" evidence="1">
    <location>
        <begin position="1"/>
        <end position="69"/>
    </location>
</feature>
<dbReference type="InterPro" id="IPR006680">
    <property type="entry name" value="Amidohydro-rel"/>
</dbReference>
<evidence type="ECO:0000313" key="3">
    <source>
        <dbReference type="EMBL" id="NHN54847.1"/>
    </source>
</evidence>
<dbReference type="EMBL" id="JAAOIV010000002">
    <property type="protein sequence ID" value="NHN54847.1"/>
    <property type="molecule type" value="Genomic_DNA"/>
</dbReference>
<accession>A0A967AYN4</accession>
<dbReference type="SUPFAM" id="SSF51556">
    <property type="entry name" value="Metallo-dependent hydrolases"/>
    <property type="match status" value="1"/>
</dbReference>
<dbReference type="PANTHER" id="PTHR43135:SF3">
    <property type="entry name" value="ALPHA-D-RIBOSE 1-METHYLPHOSPHONATE 5-TRIPHOSPHATE DIPHOSPHATASE"/>
    <property type="match status" value="1"/>
</dbReference>
<dbReference type="Gene3D" id="3.20.20.140">
    <property type="entry name" value="Metal-dependent hydrolases"/>
    <property type="match status" value="1"/>
</dbReference>
<keyword evidence="4" id="KW-1185">Reference proteome</keyword>
<dbReference type="Gene3D" id="2.30.40.10">
    <property type="entry name" value="Urease, subunit C, domain 1"/>
    <property type="match status" value="1"/>
</dbReference>
<dbReference type="SUPFAM" id="SSF51338">
    <property type="entry name" value="Composite domain of metallo-dependent hydrolases"/>
    <property type="match status" value="1"/>
</dbReference>
<dbReference type="Proteomes" id="UP000744769">
    <property type="component" value="Unassembled WGS sequence"/>
</dbReference>
<dbReference type="InterPro" id="IPR051781">
    <property type="entry name" value="Metallo-dep_Hydrolase"/>
</dbReference>
<evidence type="ECO:0000313" key="4">
    <source>
        <dbReference type="Proteomes" id="UP000744769"/>
    </source>
</evidence>
<comment type="caution">
    <text evidence="3">The sequence shown here is derived from an EMBL/GenBank/DDBJ whole genome shotgun (WGS) entry which is preliminary data.</text>
</comment>
<dbReference type="PANTHER" id="PTHR43135">
    <property type="entry name" value="ALPHA-D-RIBOSE 1-METHYLPHOSPHONATE 5-TRIPHOSPHATE DIPHOSPHATASE"/>
    <property type="match status" value="1"/>
</dbReference>
<protein>
    <submittedName>
        <fullName evidence="3">Amidohydrolase family protein</fullName>
    </submittedName>
</protein>